<sequence length="22" mass="2727">MRGEEELEEEESHRKLEIIEIK</sequence>
<dbReference type="EMBL" id="LXQA010875529">
    <property type="protein sequence ID" value="MCI75119.1"/>
    <property type="molecule type" value="Genomic_DNA"/>
</dbReference>
<evidence type="ECO:0000313" key="2">
    <source>
        <dbReference type="Proteomes" id="UP000265520"/>
    </source>
</evidence>
<feature type="non-terminal residue" evidence="1">
    <location>
        <position position="22"/>
    </location>
</feature>
<organism evidence="1 2">
    <name type="scientific">Trifolium medium</name>
    <dbReference type="NCBI Taxonomy" id="97028"/>
    <lineage>
        <taxon>Eukaryota</taxon>
        <taxon>Viridiplantae</taxon>
        <taxon>Streptophyta</taxon>
        <taxon>Embryophyta</taxon>
        <taxon>Tracheophyta</taxon>
        <taxon>Spermatophyta</taxon>
        <taxon>Magnoliopsida</taxon>
        <taxon>eudicotyledons</taxon>
        <taxon>Gunneridae</taxon>
        <taxon>Pentapetalae</taxon>
        <taxon>rosids</taxon>
        <taxon>fabids</taxon>
        <taxon>Fabales</taxon>
        <taxon>Fabaceae</taxon>
        <taxon>Papilionoideae</taxon>
        <taxon>50 kb inversion clade</taxon>
        <taxon>NPAAA clade</taxon>
        <taxon>Hologalegina</taxon>
        <taxon>IRL clade</taxon>
        <taxon>Trifolieae</taxon>
        <taxon>Trifolium</taxon>
    </lineage>
</organism>
<dbReference type="AlphaFoldDB" id="A0A392UNA2"/>
<reference evidence="1 2" key="1">
    <citation type="journal article" date="2018" name="Front. Plant Sci.">
        <title>Red Clover (Trifolium pratense) and Zigzag Clover (T. medium) - A Picture of Genomic Similarities and Differences.</title>
        <authorList>
            <person name="Dluhosova J."/>
            <person name="Istvanek J."/>
            <person name="Nedelnik J."/>
            <person name="Repkova J."/>
        </authorList>
    </citation>
    <scope>NUCLEOTIDE SEQUENCE [LARGE SCALE GENOMIC DNA]</scope>
    <source>
        <strain evidence="2">cv. 10/8</strain>
        <tissue evidence="1">Leaf</tissue>
    </source>
</reference>
<evidence type="ECO:0000313" key="1">
    <source>
        <dbReference type="EMBL" id="MCI75119.1"/>
    </source>
</evidence>
<dbReference type="Proteomes" id="UP000265520">
    <property type="component" value="Unassembled WGS sequence"/>
</dbReference>
<comment type="caution">
    <text evidence="1">The sequence shown here is derived from an EMBL/GenBank/DDBJ whole genome shotgun (WGS) entry which is preliminary data.</text>
</comment>
<proteinExistence type="predicted"/>
<keyword evidence="2" id="KW-1185">Reference proteome</keyword>
<name>A0A392UNA2_9FABA</name>
<accession>A0A392UNA2</accession>
<protein>
    <submittedName>
        <fullName evidence="1">Uncharacterized protein</fullName>
    </submittedName>
</protein>